<dbReference type="KEGG" id="ure:UREG_07523"/>
<dbReference type="EMBL" id="CH476619">
    <property type="protein sequence ID" value="EEP82658.1"/>
    <property type="molecule type" value="Genomic_DNA"/>
</dbReference>
<evidence type="ECO:0000313" key="2">
    <source>
        <dbReference type="Proteomes" id="UP000002058"/>
    </source>
</evidence>
<dbReference type="AlphaFoldDB" id="C4JZC2"/>
<gene>
    <name evidence="1" type="ORF">UREG_07523</name>
</gene>
<sequence length="163" mass="17897">MQPTPCFNQPITRPESEDHDFVSVHFRQPRPAHFSTPCCDCAIQLGANRLPTPAVEVGDTTSRRSTRNNHVGEWVGGTKRSQARQSAARTAPGCTAGGCGPLSAPRRSALSAEKIAGSEPTIARLETQEKLFRHVPHPQPMAVAQGTWTRIIIFSFFPYRHPT</sequence>
<name>C4JZC2_UNCRE</name>
<evidence type="ECO:0000313" key="1">
    <source>
        <dbReference type="EMBL" id="EEP82658.1"/>
    </source>
</evidence>
<dbReference type="VEuPathDB" id="FungiDB:UREG_07523"/>
<dbReference type="HOGENOM" id="CLU_1628283_0_0_1"/>
<dbReference type="RefSeq" id="XP_002582750.1">
    <property type="nucleotide sequence ID" value="XM_002582704.1"/>
</dbReference>
<dbReference type="Proteomes" id="UP000002058">
    <property type="component" value="Unassembled WGS sequence"/>
</dbReference>
<dbReference type="InParanoid" id="C4JZC2"/>
<reference evidence="2" key="1">
    <citation type="journal article" date="2009" name="Genome Res.">
        <title>Comparative genomic analyses of the human fungal pathogens Coccidioides and their relatives.</title>
        <authorList>
            <person name="Sharpton T.J."/>
            <person name="Stajich J.E."/>
            <person name="Rounsley S.D."/>
            <person name="Gardner M.J."/>
            <person name="Wortman J.R."/>
            <person name="Jordar V.S."/>
            <person name="Maiti R."/>
            <person name="Kodira C.D."/>
            <person name="Neafsey D.E."/>
            <person name="Zeng Q."/>
            <person name="Hung C.-Y."/>
            <person name="McMahan C."/>
            <person name="Muszewska A."/>
            <person name="Grynberg M."/>
            <person name="Mandel M.A."/>
            <person name="Kellner E.M."/>
            <person name="Barker B.M."/>
            <person name="Galgiani J.N."/>
            <person name="Orbach M.J."/>
            <person name="Kirkland T.N."/>
            <person name="Cole G.T."/>
            <person name="Henn M.R."/>
            <person name="Birren B.W."/>
            <person name="Taylor J.W."/>
        </authorList>
    </citation>
    <scope>NUCLEOTIDE SEQUENCE [LARGE SCALE GENOMIC DNA]</scope>
    <source>
        <strain evidence="2">UAMH 1704</strain>
    </source>
</reference>
<dbReference type="GeneID" id="8443893"/>
<protein>
    <submittedName>
        <fullName evidence="1">Uncharacterized protein</fullName>
    </submittedName>
</protein>
<keyword evidence="2" id="KW-1185">Reference proteome</keyword>
<organism evidence="1 2">
    <name type="scientific">Uncinocarpus reesii (strain UAMH 1704)</name>
    <dbReference type="NCBI Taxonomy" id="336963"/>
    <lineage>
        <taxon>Eukaryota</taxon>
        <taxon>Fungi</taxon>
        <taxon>Dikarya</taxon>
        <taxon>Ascomycota</taxon>
        <taxon>Pezizomycotina</taxon>
        <taxon>Eurotiomycetes</taxon>
        <taxon>Eurotiomycetidae</taxon>
        <taxon>Onygenales</taxon>
        <taxon>Onygenaceae</taxon>
        <taxon>Uncinocarpus</taxon>
    </lineage>
</organism>
<proteinExistence type="predicted"/>
<accession>C4JZC2</accession>